<reference evidence="2 3" key="1">
    <citation type="submission" date="2018-05" db="EMBL/GenBank/DDBJ databases">
        <title>Genomic Encyclopedia of Type Strains, Phase IV (KMG-IV): sequencing the most valuable type-strain genomes for metagenomic binning, comparative biology and taxonomic classification.</title>
        <authorList>
            <person name="Goeker M."/>
        </authorList>
    </citation>
    <scope>NUCLEOTIDE SEQUENCE [LARGE SCALE GENOMIC DNA]</scope>
    <source>
        <strain evidence="2 3">DSM 103371</strain>
    </source>
</reference>
<dbReference type="InterPro" id="IPR001387">
    <property type="entry name" value="Cro/C1-type_HTH"/>
</dbReference>
<dbReference type="OrthoDB" id="7365273at2"/>
<evidence type="ECO:0000259" key="1">
    <source>
        <dbReference type="PROSITE" id="PS50943"/>
    </source>
</evidence>
<accession>A0A316FSB1</accession>
<dbReference type="PROSITE" id="PS50943">
    <property type="entry name" value="HTH_CROC1"/>
    <property type="match status" value="1"/>
</dbReference>
<dbReference type="CDD" id="cd00093">
    <property type="entry name" value="HTH_XRE"/>
    <property type="match status" value="1"/>
</dbReference>
<dbReference type="SMART" id="SM00530">
    <property type="entry name" value="HTH_XRE"/>
    <property type="match status" value="1"/>
</dbReference>
<dbReference type="Pfam" id="PF01381">
    <property type="entry name" value="HTH_3"/>
    <property type="match status" value="1"/>
</dbReference>
<keyword evidence="3" id="KW-1185">Reference proteome</keyword>
<evidence type="ECO:0000313" key="3">
    <source>
        <dbReference type="Proteomes" id="UP000245390"/>
    </source>
</evidence>
<gene>
    <name evidence="2" type="ORF">C8D95_1184</name>
</gene>
<feature type="domain" description="HTH cro/C1-type" evidence="1">
    <location>
        <begin position="22"/>
        <end position="54"/>
    </location>
</feature>
<dbReference type="KEGG" id="salo:EF888_14840"/>
<dbReference type="InterPro" id="IPR010982">
    <property type="entry name" value="Lambda_DNA-bd_dom_sf"/>
</dbReference>
<sequence>MKRKRSYSRVTRQALLILGKLIKVGRAERGMTAQDLADRAGISRTTLYTIEKGEPGSEIGTVFEVAALVGVRLFEYDERTLAMHKARLDEKLTLLPQSVRTSTQEVDDDF</sequence>
<keyword evidence="2" id="KW-0238">DNA-binding</keyword>
<dbReference type="EMBL" id="QGGV01000018">
    <property type="protein sequence ID" value="PWK51651.1"/>
    <property type="molecule type" value="Genomic_DNA"/>
</dbReference>
<evidence type="ECO:0000313" key="2">
    <source>
        <dbReference type="EMBL" id="PWK51651.1"/>
    </source>
</evidence>
<dbReference type="Proteomes" id="UP000245390">
    <property type="component" value="Unassembled WGS sequence"/>
</dbReference>
<protein>
    <submittedName>
        <fullName evidence="2">DNA-binding XRE family transcriptional regulator</fullName>
    </submittedName>
</protein>
<proteinExistence type="predicted"/>
<dbReference type="AlphaFoldDB" id="A0A316FSB1"/>
<dbReference type="Gene3D" id="1.10.260.40">
    <property type="entry name" value="lambda repressor-like DNA-binding domains"/>
    <property type="match status" value="1"/>
</dbReference>
<dbReference type="RefSeq" id="WP_109761249.1">
    <property type="nucleotide sequence ID" value="NZ_CP034588.1"/>
</dbReference>
<dbReference type="SUPFAM" id="SSF47413">
    <property type="entry name" value="lambda repressor-like DNA-binding domains"/>
    <property type="match status" value="1"/>
</dbReference>
<comment type="caution">
    <text evidence="2">The sequence shown here is derived from an EMBL/GenBank/DDBJ whole genome shotgun (WGS) entry which is preliminary data.</text>
</comment>
<name>A0A316FSB1_9RHOB</name>
<organism evidence="2 3">
    <name type="scientific">Silicimonas algicola</name>
    <dbReference type="NCBI Taxonomy" id="1826607"/>
    <lineage>
        <taxon>Bacteria</taxon>
        <taxon>Pseudomonadati</taxon>
        <taxon>Pseudomonadota</taxon>
        <taxon>Alphaproteobacteria</taxon>
        <taxon>Rhodobacterales</taxon>
        <taxon>Paracoccaceae</taxon>
    </lineage>
</organism>
<dbReference type="GO" id="GO:0003677">
    <property type="term" value="F:DNA binding"/>
    <property type="evidence" value="ECO:0007669"/>
    <property type="project" value="UniProtKB-KW"/>
</dbReference>